<feature type="transmembrane region" description="Helical" evidence="1">
    <location>
        <begin position="68"/>
        <end position="89"/>
    </location>
</feature>
<dbReference type="Proteomes" id="UP001500454">
    <property type="component" value="Unassembled WGS sequence"/>
</dbReference>
<dbReference type="EMBL" id="BAABHA010000001">
    <property type="protein sequence ID" value="GAA4373656.1"/>
    <property type="molecule type" value="Genomic_DNA"/>
</dbReference>
<keyword evidence="3" id="KW-1185">Reference proteome</keyword>
<feature type="transmembrane region" description="Helical" evidence="1">
    <location>
        <begin position="15"/>
        <end position="33"/>
    </location>
</feature>
<proteinExistence type="predicted"/>
<evidence type="ECO:0000256" key="1">
    <source>
        <dbReference type="SAM" id="Phobius"/>
    </source>
</evidence>
<keyword evidence="1" id="KW-1133">Transmembrane helix</keyword>
<organism evidence="2 3">
    <name type="scientific">Hymenobacter koreensis</name>
    <dbReference type="NCBI Taxonomy" id="1084523"/>
    <lineage>
        <taxon>Bacteria</taxon>
        <taxon>Pseudomonadati</taxon>
        <taxon>Bacteroidota</taxon>
        <taxon>Cytophagia</taxon>
        <taxon>Cytophagales</taxon>
        <taxon>Hymenobacteraceae</taxon>
        <taxon>Hymenobacter</taxon>
    </lineage>
</organism>
<keyword evidence="1" id="KW-0472">Membrane</keyword>
<reference evidence="3" key="1">
    <citation type="journal article" date="2019" name="Int. J. Syst. Evol. Microbiol.">
        <title>The Global Catalogue of Microorganisms (GCM) 10K type strain sequencing project: providing services to taxonomists for standard genome sequencing and annotation.</title>
        <authorList>
            <consortium name="The Broad Institute Genomics Platform"/>
            <consortium name="The Broad Institute Genome Sequencing Center for Infectious Disease"/>
            <person name="Wu L."/>
            <person name="Ma J."/>
        </authorList>
    </citation>
    <scope>NUCLEOTIDE SEQUENCE [LARGE SCALE GENOMIC DNA]</scope>
    <source>
        <strain evidence="3">JCM 17924</strain>
    </source>
</reference>
<sequence length="235" mass="26780">MPDPAPEWLVIASRAVNRIGGFGIAIPLLIGLWRWKYLTPPAKALVWYFAFWTVEAPINLWSRKVLHTNIYLHHLDVLVETWLLGWMYYRAFGLGRLQRWLPVMGVAFTLLALADATVLAGLNQPNAYARLGQTLLMLSVIILYFDHYMQRISVNYHSWDDTVFRVSIGLAIYYAGSITGYIFFKLTDDLMIVRTAGLLIDSLFLVALVLMTWAISRDRRDAIDSMPRALAKAAT</sequence>
<feature type="transmembrane region" description="Helical" evidence="1">
    <location>
        <begin position="45"/>
        <end position="62"/>
    </location>
</feature>
<dbReference type="RefSeq" id="WP_345220966.1">
    <property type="nucleotide sequence ID" value="NZ_BAABHA010000001.1"/>
</dbReference>
<feature type="transmembrane region" description="Helical" evidence="1">
    <location>
        <begin position="101"/>
        <end position="121"/>
    </location>
</feature>
<name>A0ABP8IUA1_9BACT</name>
<feature type="transmembrane region" description="Helical" evidence="1">
    <location>
        <begin position="196"/>
        <end position="216"/>
    </location>
</feature>
<feature type="transmembrane region" description="Helical" evidence="1">
    <location>
        <begin position="127"/>
        <end position="145"/>
    </location>
</feature>
<feature type="transmembrane region" description="Helical" evidence="1">
    <location>
        <begin position="166"/>
        <end position="184"/>
    </location>
</feature>
<accession>A0ABP8IUA1</accession>
<keyword evidence="1" id="KW-0812">Transmembrane</keyword>
<evidence type="ECO:0000313" key="3">
    <source>
        <dbReference type="Proteomes" id="UP001500454"/>
    </source>
</evidence>
<protein>
    <submittedName>
        <fullName evidence="2">Uncharacterized protein</fullName>
    </submittedName>
</protein>
<evidence type="ECO:0000313" key="2">
    <source>
        <dbReference type="EMBL" id="GAA4373656.1"/>
    </source>
</evidence>
<gene>
    <name evidence="2" type="ORF">GCM10023186_04470</name>
</gene>
<comment type="caution">
    <text evidence="2">The sequence shown here is derived from an EMBL/GenBank/DDBJ whole genome shotgun (WGS) entry which is preliminary data.</text>
</comment>